<dbReference type="GO" id="GO:0005737">
    <property type="term" value="C:cytoplasm"/>
    <property type="evidence" value="ECO:0007669"/>
    <property type="project" value="UniProtKB-SubCell"/>
</dbReference>
<dbReference type="RefSeq" id="WP_057625190.1">
    <property type="nucleotide sequence ID" value="NZ_LKHV02000001.1"/>
</dbReference>
<evidence type="ECO:0000256" key="4">
    <source>
        <dbReference type="ARBA" id="ARBA00022741"/>
    </source>
</evidence>
<feature type="binding site" evidence="9">
    <location>
        <begin position="14"/>
        <end position="15"/>
    </location>
    <ligand>
        <name>ATP</name>
        <dbReference type="ChEBI" id="CHEBI:30616"/>
    </ligand>
</feature>
<dbReference type="AlphaFoldDB" id="A0A0Q9YNQ0"/>
<reference evidence="11" key="1">
    <citation type="submission" date="2015-09" db="EMBL/GenBank/DDBJ databases">
        <title>Draft Genome Sequences of Two Novel Amoeba-resistant Intranuclear Bacteria, Candidatus Berkiella cookevillensis and Candidatus Berkiella aquae.</title>
        <authorList>
            <person name="Mehari Y.T."/>
            <person name="Arivett B.A."/>
            <person name="Farone A.L."/>
            <person name="Gunderson J.H."/>
            <person name="Farone M.B."/>
        </authorList>
    </citation>
    <scope>NUCLEOTIDE SEQUENCE [LARGE SCALE GENOMIC DNA]</scope>
    <source>
        <strain evidence="11">CC99</strain>
    </source>
</reference>
<dbReference type="InterPro" id="IPR004821">
    <property type="entry name" value="Cyt_trans-like"/>
</dbReference>
<dbReference type="Proteomes" id="UP000051494">
    <property type="component" value="Unassembled WGS sequence"/>
</dbReference>
<keyword evidence="1 9" id="KW-0963">Cytoplasm</keyword>
<dbReference type="UniPathway" id="UPA00241">
    <property type="reaction ID" value="UER00355"/>
</dbReference>
<dbReference type="HAMAP" id="MF_00151">
    <property type="entry name" value="PPAT_bact"/>
    <property type="match status" value="1"/>
</dbReference>
<evidence type="ECO:0000256" key="8">
    <source>
        <dbReference type="ARBA" id="ARBA00029346"/>
    </source>
</evidence>
<feature type="binding site" evidence="9">
    <location>
        <position position="92"/>
    </location>
    <ligand>
        <name>substrate</name>
    </ligand>
</feature>
<dbReference type="EMBL" id="LKHV02000001">
    <property type="protein sequence ID" value="MCS5709579.1"/>
    <property type="molecule type" value="Genomic_DNA"/>
</dbReference>
<reference evidence="12" key="2">
    <citation type="journal article" date="2016" name="Genome Announc.">
        <title>Draft Genome Sequences of Two Novel Amoeba-Resistant Intranuclear Bacteria, 'Candidatus Berkiella cookevillensis' and 'Candidatus Berkiella aquae'.</title>
        <authorList>
            <person name="Mehari Y.T."/>
            <person name="Arivett B.A."/>
            <person name="Farone A.L."/>
            <person name="Gunderson J.H."/>
            <person name="Farone M.B."/>
        </authorList>
    </citation>
    <scope>NUCLEOTIDE SEQUENCE</scope>
    <source>
        <strain evidence="12">CC99</strain>
    </source>
</reference>
<comment type="cofactor">
    <cofactor evidence="9">
        <name>Mg(2+)</name>
        <dbReference type="ChEBI" id="CHEBI:18420"/>
    </cofactor>
</comment>
<dbReference type="PANTHER" id="PTHR21342">
    <property type="entry name" value="PHOSPHOPANTETHEINE ADENYLYLTRANSFERASE"/>
    <property type="match status" value="1"/>
</dbReference>
<evidence type="ECO:0000313" key="11">
    <source>
        <dbReference type="EMBL" id="KRG17795.1"/>
    </source>
</evidence>
<dbReference type="PANTHER" id="PTHR21342:SF1">
    <property type="entry name" value="PHOSPHOPANTETHEINE ADENYLYLTRANSFERASE"/>
    <property type="match status" value="1"/>
</dbReference>
<organism evidence="11">
    <name type="scientific">Candidatus Berkiella cookevillensis</name>
    <dbReference type="NCBI Taxonomy" id="437022"/>
    <lineage>
        <taxon>Bacteria</taxon>
        <taxon>Pseudomonadati</taxon>
        <taxon>Pseudomonadota</taxon>
        <taxon>Gammaproteobacteria</taxon>
        <taxon>Candidatus Berkiellales</taxon>
        <taxon>Candidatus Berkiellaceae</taxon>
        <taxon>Candidatus Berkiella</taxon>
    </lineage>
</organism>
<dbReference type="GO" id="GO:0005524">
    <property type="term" value="F:ATP binding"/>
    <property type="evidence" value="ECO:0007669"/>
    <property type="project" value="UniProtKB-KW"/>
</dbReference>
<evidence type="ECO:0000256" key="5">
    <source>
        <dbReference type="ARBA" id="ARBA00022840"/>
    </source>
</evidence>
<dbReference type="GO" id="GO:0004595">
    <property type="term" value="F:pantetheine-phosphate adenylyltransferase activity"/>
    <property type="evidence" value="ECO:0007669"/>
    <property type="project" value="UniProtKB-UniRule"/>
</dbReference>
<dbReference type="STRING" id="437022.CC99x_02090"/>
<feature type="binding site" evidence="9">
    <location>
        <position position="103"/>
    </location>
    <ligand>
        <name>ATP</name>
        <dbReference type="ChEBI" id="CHEBI:30616"/>
    </ligand>
</feature>
<dbReference type="InterPro" id="IPR001980">
    <property type="entry name" value="PPAT"/>
</dbReference>
<feature type="binding site" evidence="9">
    <location>
        <position position="78"/>
    </location>
    <ligand>
        <name>substrate</name>
    </ligand>
</feature>
<keyword evidence="5 9" id="KW-0067">ATP-binding</keyword>
<dbReference type="CDD" id="cd02163">
    <property type="entry name" value="PPAT"/>
    <property type="match status" value="1"/>
</dbReference>
<accession>A0A0Q9YNQ0</accession>
<feature type="domain" description="Cytidyltransferase-like" evidence="10">
    <location>
        <begin position="10"/>
        <end position="138"/>
    </location>
</feature>
<feature type="site" description="Transition state stabilizer" evidence="9">
    <location>
        <position position="22"/>
    </location>
</feature>
<keyword evidence="13" id="KW-1185">Reference proteome</keyword>
<feature type="binding site" evidence="9">
    <location>
        <begin position="93"/>
        <end position="95"/>
    </location>
    <ligand>
        <name>ATP</name>
        <dbReference type="ChEBI" id="CHEBI:30616"/>
    </ligand>
</feature>
<dbReference type="PRINTS" id="PR01020">
    <property type="entry name" value="LPSBIOSNTHSS"/>
</dbReference>
<dbReference type="EMBL" id="LKHV01000012">
    <property type="protein sequence ID" value="KRG17795.1"/>
    <property type="molecule type" value="Genomic_DNA"/>
</dbReference>
<proteinExistence type="inferred from homology"/>
<gene>
    <name evidence="9 11" type="primary">coaD</name>
    <name evidence="12" type="ORF">CC99x_011800</name>
    <name evidence="11" type="ORF">CC99x_02090</name>
</gene>
<keyword evidence="3 9" id="KW-0548">Nucleotidyltransferase</keyword>
<dbReference type="OrthoDB" id="9806661at2"/>
<name>A0A0Q9YNQ0_9GAMM</name>
<dbReference type="Pfam" id="PF01467">
    <property type="entry name" value="CTP_transf_like"/>
    <property type="match status" value="1"/>
</dbReference>
<comment type="similarity">
    <text evidence="9">Belongs to the bacterial CoaD family.</text>
</comment>
<evidence type="ECO:0000313" key="12">
    <source>
        <dbReference type="EMBL" id="MCS5709579.1"/>
    </source>
</evidence>
<keyword evidence="6 9" id="KW-0460">Magnesium</keyword>
<dbReference type="EC" id="2.7.7.3" evidence="9"/>
<dbReference type="SUPFAM" id="SSF52374">
    <property type="entry name" value="Nucleotidylyl transferase"/>
    <property type="match status" value="1"/>
</dbReference>
<feature type="binding site" evidence="9">
    <location>
        <position position="14"/>
    </location>
    <ligand>
        <name>substrate</name>
    </ligand>
</feature>
<comment type="subunit">
    <text evidence="9">Homohexamer.</text>
</comment>
<feature type="binding site" evidence="9">
    <location>
        <position position="22"/>
    </location>
    <ligand>
        <name>ATP</name>
        <dbReference type="ChEBI" id="CHEBI:30616"/>
    </ligand>
</feature>
<dbReference type="NCBIfam" id="TIGR01510">
    <property type="entry name" value="coaD_prev_kdtB"/>
    <property type="match status" value="1"/>
</dbReference>
<protein>
    <recommendedName>
        <fullName evidence="9">Phosphopantetheine adenylyltransferase</fullName>
        <ecNumber evidence="9">2.7.7.3</ecNumber>
    </recommendedName>
    <alternativeName>
        <fullName evidence="9">Dephospho-CoA pyrophosphorylase</fullName>
    </alternativeName>
    <alternativeName>
        <fullName evidence="9">Pantetheine-phosphate adenylyltransferase</fullName>
        <shortName evidence="9">PPAT</shortName>
    </alternativeName>
</protein>
<keyword evidence="2 9" id="KW-0808">Transferase</keyword>
<evidence type="ECO:0000256" key="2">
    <source>
        <dbReference type="ARBA" id="ARBA00022679"/>
    </source>
</evidence>
<evidence type="ECO:0000313" key="13">
    <source>
        <dbReference type="Proteomes" id="UP000051494"/>
    </source>
</evidence>
<evidence type="ECO:0000256" key="7">
    <source>
        <dbReference type="ARBA" id="ARBA00022993"/>
    </source>
</evidence>
<sequence>MKQHEAYTVIFPGTFDPITNGHIDLIERASKLYSNVVVAVAENTRKGPAFSLAIRVGLAKEVLTHCDNVEVEGFNILLADFARQKKAKAIIRGLRAVSDFEYEFQLANMNRRLAADIESLFLIPSEKYSFLSSSMVNEVASLGGDISTFVPTVVEQMLKEKFKK</sequence>
<feature type="binding site" evidence="9">
    <location>
        <begin position="128"/>
        <end position="134"/>
    </location>
    <ligand>
        <name>ATP</name>
        <dbReference type="ChEBI" id="CHEBI:30616"/>
    </ligand>
</feature>
<dbReference type="InterPro" id="IPR014729">
    <property type="entry name" value="Rossmann-like_a/b/a_fold"/>
</dbReference>
<comment type="pathway">
    <text evidence="9">Cofactor biosynthesis; coenzyme A biosynthesis; CoA from (R)-pantothenate: step 4/5.</text>
</comment>
<evidence type="ECO:0000259" key="10">
    <source>
        <dbReference type="Pfam" id="PF01467"/>
    </source>
</evidence>
<dbReference type="NCBIfam" id="TIGR00125">
    <property type="entry name" value="cyt_tran_rel"/>
    <property type="match status" value="1"/>
</dbReference>
<keyword evidence="7 9" id="KW-0173">Coenzyme A biosynthesis</keyword>
<comment type="caution">
    <text evidence="11">The sequence shown here is derived from an EMBL/GenBank/DDBJ whole genome shotgun (WGS) entry which is preliminary data.</text>
</comment>
<dbReference type="PATRIC" id="fig|1590042.3.peg.2136"/>
<comment type="catalytic activity">
    <reaction evidence="8 9">
        <text>(R)-4'-phosphopantetheine + ATP + H(+) = 3'-dephospho-CoA + diphosphate</text>
        <dbReference type="Rhea" id="RHEA:19801"/>
        <dbReference type="ChEBI" id="CHEBI:15378"/>
        <dbReference type="ChEBI" id="CHEBI:30616"/>
        <dbReference type="ChEBI" id="CHEBI:33019"/>
        <dbReference type="ChEBI" id="CHEBI:57328"/>
        <dbReference type="ChEBI" id="CHEBI:61723"/>
        <dbReference type="EC" id="2.7.7.3"/>
    </reaction>
</comment>
<feature type="binding site" evidence="9">
    <location>
        <position position="46"/>
    </location>
    <ligand>
        <name>substrate</name>
    </ligand>
</feature>
<dbReference type="GO" id="GO:0015937">
    <property type="term" value="P:coenzyme A biosynthetic process"/>
    <property type="evidence" value="ECO:0007669"/>
    <property type="project" value="UniProtKB-UniRule"/>
</dbReference>
<keyword evidence="4 9" id="KW-0547">Nucleotide-binding</keyword>
<reference evidence="12" key="3">
    <citation type="submission" date="2021-06" db="EMBL/GenBank/DDBJ databases">
        <title>Genomic Description and Analysis of Intracellular Bacteria, Candidatus Berkiella cookevillensis and Candidatus Berkiella aquae.</title>
        <authorList>
            <person name="Kidane D.T."/>
            <person name="Mehari Y.T."/>
            <person name="Rice F.C."/>
            <person name="Arivett B.A."/>
            <person name="Farone A.L."/>
            <person name="Berk S.G."/>
            <person name="Farone M.B."/>
        </authorList>
    </citation>
    <scope>NUCLEOTIDE SEQUENCE</scope>
    <source>
        <strain evidence="12">CC99</strain>
    </source>
</reference>
<comment type="function">
    <text evidence="9">Reversibly transfers an adenylyl group from ATP to 4'-phosphopantetheine, yielding dephospho-CoA (dPCoA) and pyrophosphate.</text>
</comment>
<evidence type="ECO:0000256" key="1">
    <source>
        <dbReference type="ARBA" id="ARBA00022490"/>
    </source>
</evidence>
<evidence type="ECO:0000256" key="3">
    <source>
        <dbReference type="ARBA" id="ARBA00022695"/>
    </source>
</evidence>
<evidence type="ECO:0000256" key="6">
    <source>
        <dbReference type="ARBA" id="ARBA00022842"/>
    </source>
</evidence>
<dbReference type="Gene3D" id="3.40.50.620">
    <property type="entry name" value="HUPs"/>
    <property type="match status" value="1"/>
</dbReference>
<evidence type="ECO:0000256" key="9">
    <source>
        <dbReference type="HAMAP-Rule" id="MF_00151"/>
    </source>
</evidence>
<comment type="subcellular location">
    <subcellularLocation>
        <location evidence="9">Cytoplasm</location>
    </subcellularLocation>
</comment>